<sequence>MGSPTQELVEMDGAACRNLPPALLHGHTLAQLPDFLNPTKVSQEIRDSIYDIVIKDTLARGTYICAADGTWRLAYLCRQPEGLTTRSFPSLLGACKQTREEFLERIYAKLGFLIEVVNHDEINFQYGIPNQISITPLSKIRHLCLQVHVEPATELSFKASDNGFIKEPYSIRYTASGRLSEAKLIRSAESLSPTGFWDVKKYGIHGNQSLPQLVQAEEISVLPTEYNSKLGQSLGRFLKMLAEGNNLMSLDLKVVLPMTPRSSFPARITASSGMNAFMRPLETMDQIRDVSISVQGHREFQSEGKDVQMFLEADAERITDLLKSNRQGCNISHETLCFCEKCFPPLRSRKEWDEGKEEQAYSQDDKNDEAYIEYEIEKIIHKKRELADDREYFDPEDVFPAHHSENAHGEKSRFCVGIQDHDSEDEFGCSCPECNIGRAQW</sequence>
<proteinExistence type="predicted"/>
<keyword evidence="2" id="KW-1185">Reference proteome</keyword>
<dbReference type="RefSeq" id="XP_066651780.1">
    <property type="nucleotide sequence ID" value="XM_066802601.1"/>
</dbReference>
<dbReference type="EMBL" id="JBBPEH010000011">
    <property type="protein sequence ID" value="KAK7532112.1"/>
    <property type="molecule type" value="Genomic_DNA"/>
</dbReference>
<organism evidence="1 2">
    <name type="scientific">Phyllosticta citribraziliensis</name>
    <dbReference type="NCBI Taxonomy" id="989973"/>
    <lineage>
        <taxon>Eukaryota</taxon>
        <taxon>Fungi</taxon>
        <taxon>Dikarya</taxon>
        <taxon>Ascomycota</taxon>
        <taxon>Pezizomycotina</taxon>
        <taxon>Dothideomycetes</taxon>
        <taxon>Dothideomycetes incertae sedis</taxon>
        <taxon>Botryosphaeriales</taxon>
        <taxon>Phyllostictaceae</taxon>
        <taxon>Phyllosticta</taxon>
    </lineage>
</organism>
<protein>
    <submittedName>
        <fullName evidence="1">Uncharacterized protein</fullName>
    </submittedName>
</protein>
<dbReference type="Proteomes" id="UP001360953">
    <property type="component" value="Unassembled WGS sequence"/>
</dbReference>
<evidence type="ECO:0000313" key="2">
    <source>
        <dbReference type="Proteomes" id="UP001360953"/>
    </source>
</evidence>
<reference evidence="1 2" key="1">
    <citation type="submission" date="2024-04" db="EMBL/GenBank/DDBJ databases">
        <title>Phyllosticta paracitricarpa is synonymous to the EU quarantine fungus P. citricarpa based on phylogenomic analyses.</title>
        <authorList>
            <consortium name="Lawrence Berkeley National Laboratory"/>
            <person name="Van ingen-buijs V.A."/>
            <person name="Van westerhoven A.C."/>
            <person name="Haridas S."/>
            <person name="Skiadas P."/>
            <person name="Martin F."/>
            <person name="Groenewald J.Z."/>
            <person name="Crous P.W."/>
            <person name="Seidl M.F."/>
        </authorList>
    </citation>
    <scope>NUCLEOTIDE SEQUENCE [LARGE SCALE GENOMIC DNA]</scope>
    <source>
        <strain evidence="1 2">CPC 17464</strain>
    </source>
</reference>
<name>A0ABR1LEL6_9PEZI</name>
<gene>
    <name evidence="1" type="ORF">J3D65DRAFT_661367</name>
</gene>
<dbReference type="GeneID" id="92035507"/>
<comment type="caution">
    <text evidence="1">The sequence shown here is derived from an EMBL/GenBank/DDBJ whole genome shotgun (WGS) entry which is preliminary data.</text>
</comment>
<accession>A0ABR1LEL6</accession>
<evidence type="ECO:0000313" key="1">
    <source>
        <dbReference type="EMBL" id="KAK7532112.1"/>
    </source>
</evidence>